<dbReference type="GO" id="GO:0003725">
    <property type="term" value="F:double-stranded RNA binding"/>
    <property type="evidence" value="ECO:0007669"/>
    <property type="project" value="TreeGrafter"/>
</dbReference>
<protein>
    <submittedName>
        <fullName evidence="3">Uncharacterized protein</fullName>
    </submittedName>
</protein>
<dbReference type="SUPFAM" id="SSF81631">
    <property type="entry name" value="PAP/OAS1 substrate-binding domain"/>
    <property type="match status" value="1"/>
</dbReference>
<dbReference type="PANTHER" id="PTHR11258">
    <property type="entry name" value="2-5 OLIGOADENYLATE SYNTHETASE"/>
    <property type="match status" value="1"/>
</dbReference>
<dbReference type="PROSITE" id="PS50152">
    <property type="entry name" value="25A_SYNTH_3"/>
    <property type="match status" value="1"/>
</dbReference>
<comment type="caution">
    <text evidence="3">The sequence shown here is derived from an EMBL/GenBank/DDBJ whole genome shotgun (WGS) entry which is preliminary data.</text>
</comment>
<sequence>MAFKTVSNIPKDSFLNKPPALFDLNDYVRQQLHPLADAHQECEEALDMIVDYLKKKVPLKVRRVLKSGAHLRGADVRGEVEEYQLVLFLYDFKSMADCRYKLNEILQQVEFHMKKTNWIVDGNLLMEKNTEFSVRFTLRCSDHRDKFHRILIFPCHDVLKGDNPTKLYKDSMYKDMKTLDEAGRQVYWPVVSQLQTKFIQFRPPAHAVNNLIRLVKHWIHTCFREETKKNLPNAYVIELLVLNIWERVGAPPSFDMLIGFYGFLRKLMMPQMTQAIWNQNYDFSKYEQFTPKNTRIPFIIDPASPFGNLAARYIKGWDDLITVARESLRKPLLWGMEEKRLWQVNPPDEPEDDKEDDKGKENKKKNDKDKKKKK</sequence>
<evidence type="ECO:0000256" key="1">
    <source>
        <dbReference type="ARBA" id="ARBA00009526"/>
    </source>
</evidence>
<dbReference type="Gene3D" id="3.30.460.10">
    <property type="entry name" value="Beta Polymerase, domain 2"/>
    <property type="match status" value="1"/>
</dbReference>
<dbReference type="PANTHER" id="PTHR11258:SF11">
    <property type="entry name" value="C2H2-TYPE DOMAIN-CONTAINING PROTEIN"/>
    <property type="match status" value="1"/>
</dbReference>
<organism evidence="3 4">
    <name type="scientific">Owenia fusiformis</name>
    <name type="common">Polychaete worm</name>
    <dbReference type="NCBI Taxonomy" id="6347"/>
    <lineage>
        <taxon>Eukaryota</taxon>
        <taxon>Metazoa</taxon>
        <taxon>Spiralia</taxon>
        <taxon>Lophotrochozoa</taxon>
        <taxon>Annelida</taxon>
        <taxon>Polychaeta</taxon>
        <taxon>Sedentaria</taxon>
        <taxon>Canalipalpata</taxon>
        <taxon>Sabellida</taxon>
        <taxon>Oweniida</taxon>
        <taxon>Oweniidae</taxon>
        <taxon>Owenia</taxon>
    </lineage>
</organism>
<dbReference type="AlphaFoldDB" id="A0A8J1U4C7"/>
<dbReference type="GO" id="GO:0005829">
    <property type="term" value="C:cytosol"/>
    <property type="evidence" value="ECO:0007669"/>
    <property type="project" value="TreeGrafter"/>
</dbReference>
<evidence type="ECO:0000313" key="4">
    <source>
        <dbReference type="Proteomes" id="UP000749559"/>
    </source>
</evidence>
<dbReference type="EMBL" id="CAIIXF020000008">
    <property type="protein sequence ID" value="CAH1791990.1"/>
    <property type="molecule type" value="Genomic_DNA"/>
</dbReference>
<name>A0A8J1U4C7_OWEFU</name>
<dbReference type="InterPro" id="IPR043519">
    <property type="entry name" value="NT_sf"/>
</dbReference>
<accession>A0A8J1U4C7</accession>
<dbReference type="GO" id="GO:0016020">
    <property type="term" value="C:membrane"/>
    <property type="evidence" value="ECO:0007669"/>
    <property type="project" value="TreeGrafter"/>
</dbReference>
<feature type="region of interest" description="Disordered" evidence="2">
    <location>
        <begin position="343"/>
        <end position="374"/>
    </location>
</feature>
<dbReference type="GO" id="GO:0005654">
    <property type="term" value="C:nucleoplasm"/>
    <property type="evidence" value="ECO:0007669"/>
    <property type="project" value="TreeGrafter"/>
</dbReference>
<gene>
    <name evidence="3" type="ORF">OFUS_LOCUS17018</name>
</gene>
<feature type="compositionally biased region" description="Basic and acidic residues" evidence="2">
    <location>
        <begin position="356"/>
        <end position="374"/>
    </location>
</feature>
<dbReference type="Gene3D" id="1.10.1410.20">
    <property type="entry name" value="2'-5'-oligoadenylate synthetase 1, domain 2"/>
    <property type="match status" value="1"/>
</dbReference>
<keyword evidence="4" id="KW-1185">Reference proteome</keyword>
<dbReference type="Pfam" id="PF10421">
    <property type="entry name" value="OAS1_C"/>
    <property type="match status" value="1"/>
</dbReference>
<evidence type="ECO:0000256" key="2">
    <source>
        <dbReference type="SAM" id="MobiDB-lite"/>
    </source>
</evidence>
<dbReference type="Proteomes" id="UP000749559">
    <property type="component" value="Unassembled WGS sequence"/>
</dbReference>
<dbReference type="OrthoDB" id="415134at2759"/>
<dbReference type="SUPFAM" id="SSF81301">
    <property type="entry name" value="Nucleotidyltransferase"/>
    <property type="match status" value="1"/>
</dbReference>
<comment type="similarity">
    <text evidence="1">Belongs to the 2-5A synthase family.</text>
</comment>
<reference evidence="3" key="1">
    <citation type="submission" date="2022-03" db="EMBL/GenBank/DDBJ databases">
        <authorList>
            <person name="Martin C."/>
        </authorList>
    </citation>
    <scope>NUCLEOTIDE SEQUENCE</scope>
</reference>
<dbReference type="GO" id="GO:0001730">
    <property type="term" value="F:2'-5'-oligoadenylate synthetase activity"/>
    <property type="evidence" value="ECO:0007669"/>
    <property type="project" value="TreeGrafter"/>
</dbReference>
<proteinExistence type="inferred from homology"/>
<dbReference type="InterPro" id="IPR018952">
    <property type="entry name" value="2-5-oligoAdlate_synth_1_dom2/C"/>
</dbReference>
<evidence type="ECO:0000313" key="3">
    <source>
        <dbReference type="EMBL" id="CAH1791990.1"/>
    </source>
</evidence>